<feature type="transmembrane region" description="Helical" evidence="8">
    <location>
        <begin position="100"/>
        <end position="129"/>
    </location>
</feature>
<feature type="transmembrane region" description="Helical" evidence="8">
    <location>
        <begin position="226"/>
        <end position="247"/>
    </location>
</feature>
<comment type="caution">
    <text evidence="8">Lacks conserved residue(s) required for the propagation of feature annotation.</text>
</comment>
<name>A0ABT6T7S1_9ACTN</name>
<feature type="transmembrane region" description="Helical" evidence="8">
    <location>
        <begin position="334"/>
        <end position="353"/>
    </location>
</feature>
<evidence type="ECO:0000256" key="5">
    <source>
        <dbReference type="ARBA" id="ARBA00022692"/>
    </source>
</evidence>
<evidence type="ECO:0000256" key="8">
    <source>
        <dbReference type="RuleBase" id="RU365092"/>
    </source>
</evidence>
<evidence type="ECO:0000256" key="7">
    <source>
        <dbReference type="ARBA" id="ARBA00023136"/>
    </source>
</evidence>
<keyword evidence="5 8" id="KW-0812">Transmembrane</keyword>
<feature type="transmembrane region" description="Helical" evidence="8">
    <location>
        <begin position="268"/>
        <end position="287"/>
    </location>
</feature>
<feature type="transmembrane region" description="Helical" evidence="8">
    <location>
        <begin position="141"/>
        <end position="161"/>
    </location>
</feature>
<dbReference type="Proteomes" id="UP001237105">
    <property type="component" value="Unassembled WGS sequence"/>
</dbReference>
<comment type="caution">
    <text evidence="10">The sequence shown here is derived from an EMBL/GenBank/DDBJ whole genome shotgun (WGS) entry which is preliminary data.</text>
</comment>
<evidence type="ECO:0000256" key="4">
    <source>
        <dbReference type="ARBA" id="ARBA00022475"/>
    </source>
</evidence>
<organism evidence="10 11">
    <name type="scientific">Streptomyces luteolus</name>
    <dbReference type="NCBI Taxonomy" id="3043615"/>
    <lineage>
        <taxon>Bacteria</taxon>
        <taxon>Bacillati</taxon>
        <taxon>Actinomycetota</taxon>
        <taxon>Actinomycetes</taxon>
        <taxon>Kitasatosporales</taxon>
        <taxon>Streptomycetaceae</taxon>
        <taxon>Streptomyces</taxon>
    </lineage>
</organism>
<keyword evidence="6 8" id="KW-1133">Transmembrane helix</keyword>
<dbReference type="EMBL" id="JASCIS010000067">
    <property type="protein sequence ID" value="MDI3423948.1"/>
    <property type="molecule type" value="Genomic_DNA"/>
</dbReference>
<keyword evidence="7 8" id="KW-0472">Membrane</keyword>
<comment type="similarity">
    <text evidence="2 8">Belongs to the lactate permease family.</text>
</comment>
<feature type="transmembrane region" description="Helical" evidence="8">
    <location>
        <begin position="28"/>
        <end position="47"/>
    </location>
</feature>
<evidence type="ECO:0000256" key="9">
    <source>
        <dbReference type="SAM" id="MobiDB-lite"/>
    </source>
</evidence>
<accession>A0ABT6T7S1</accession>
<feature type="transmembrane region" description="Helical" evidence="8">
    <location>
        <begin position="365"/>
        <end position="386"/>
    </location>
</feature>
<sequence>MNALLATLPVLATLGLLAAKVRALYAALAALGTAAVLTATTFRTPLADLGEAQLHMLPTLVELAAILFGGILLSELMSRTGAQARLGARLSGACSSHSRAVMLIVFGVTPFAESLTGFGIGVVVAIPLLRQLGLAPAKAAVVGLLGLVTVPWGSLAPGSLVSAELGQVDFQELGVVSALLSAPVFLICGAAALAVAHGPRRALGAAGELLLATGTLWFTVWAVNTYIGVPLAGVLGGLATIAVLLLVSRLQEQGREQAEPVGRALAPYAFLVLGLLAGRAALSAAGIEEGWWTVLAGPAGWLLLTAALTPRLLGADGTEGAALPTAVTTATARWWQVTLTTALFLILGTLLTVTGMSREIAEACAALGPAYLLLAPWIGAVGGFLAGSNTGANAMFAASQSGAAHALGYPALQLVGVQNVSAALASGGSVARVLLAAELATNSPGPQATSPAPEQQPSPTGGGQGGTATATDTAVRTEAPATAVRTEAPATAVRTEESAPAPVNTGHVLRTVLATHTVAFLVLGVIALLWR</sequence>
<dbReference type="PANTHER" id="PTHR30003">
    <property type="entry name" value="L-LACTATE PERMEASE"/>
    <property type="match status" value="1"/>
</dbReference>
<evidence type="ECO:0000313" key="11">
    <source>
        <dbReference type="Proteomes" id="UP001237105"/>
    </source>
</evidence>
<feature type="region of interest" description="Disordered" evidence="9">
    <location>
        <begin position="442"/>
        <end position="501"/>
    </location>
</feature>
<keyword evidence="11" id="KW-1185">Reference proteome</keyword>
<reference evidence="10 11" key="1">
    <citation type="submission" date="2023-05" db="EMBL/GenBank/DDBJ databases">
        <title>Draft genome sequence of Streptomyces sp. B-S-A12 isolated from a cave soil in Thailand.</title>
        <authorList>
            <person name="Chamroensaksri N."/>
            <person name="Muangham S."/>
        </authorList>
    </citation>
    <scope>NUCLEOTIDE SEQUENCE [LARGE SCALE GENOMIC DNA]</scope>
    <source>
        <strain evidence="10 11">B-S-A12</strain>
    </source>
</reference>
<evidence type="ECO:0000313" key="10">
    <source>
        <dbReference type="EMBL" id="MDI3423948.1"/>
    </source>
</evidence>
<evidence type="ECO:0000256" key="6">
    <source>
        <dbReference type="ARBA" id="ARBA00022989"/>
    </source>
</evidence>
<feature type="transmembrane region" description="Helical" evidence="8">
    <location>
        <begin position="508"/>
        <end position="530"/>
    </location>
</feature>
<dbReference type="Pfam" id="PF02652">
    <property type="entry name" value="Lactate_perm"/>
    <property type="match status" value="2"/>
</dbReference>
<evidence type="ECO:0000256" key="1">
    <source>
        <dbReference type="ARBA" id="ARBA00004651"/>
    </source>
</evidence>
<evidence type="ECO:0000256" key="3">
    <source>
        <dbReference type="ARBA" id="ARBA00022448"/>
    </source>
</evidence>
<keyword evidence="4 8" id="KW-1003">Cell membrane</keyword>
<proteinExistence type="inferred from homology"/>
<gene>
    <name evidence="10" type="ORF">QIT00_36325</name>
</gene>
<feature type="transmembrane region" description="Helical" evidence="8">
    <location>
        <begin position="59"/>
        <end position="80"/>
    </location>
</feature>
<dbReference type="InterPro" id="IPR003804">
    <property type="entry name" value="Lactate_perm"/>
</dbReference>
<feature type="transmembrane region" description="Helical" evidence="8">
    <location>
        <begin position="173"/>
        <end position="195"/>
    </location>
</feature>
<feature type="compositionally biased region" description="Polar residues" evidence="9">
    <location>
        <begin position="442"/>
        <end position="459"/>
    </location>
</feature>
<dbReference type="PANTHER" id="PTHR30003:SF0">
    <property type="entry name" value="GLYCOLATE PERMEASE GLCA-RELATED"/>
    <property type="match status" value="1"/>
</dbReference>
<keyword evidence="3 8" id="KW-0813">Transport</keyword>
<dbReference type="RefSeq" id="WP_282539776.1">
    <property type="nucleotide sequence ID" value="NZ_JASCIS010000067.1"/>
</dbReference>
<protein>
    <recommendedName>
        <fullName evidence="8">L-lactate permease</fullName>
    </recommendedName>
</protein>
<comment type="function">
    <text evidence="8">Uptake of L-lactate across the membrane. Can also transport D-lactate and glycolate.</text>
</comment>
<comment type="subcellular location">
    <subcellularLocation>
        <location evidence="1 8">Cell membrane</location>
        <topology evidence="1 8">Multi-pass membrane protein</topology>
    </subcellularLocation>
</comment>
<evidence type="ECO:0000256" key="2">
    <source>
        <dbReference type="ARBA" id="ARBA00010100"/>
    </source>
</evidence>